<proteinExistence type="predicted"/>
<gene>
    <name evidence="2" type="ORF">MAR_002437</name>
</gene>
<reference evidence="2" key="1">
    <citation type="submission" date="2022-11" db="EMBL/GenBank/DDBJ databases">
        <title>Centuries of genome instability and evolution in soft-shell clam transmissible cancer (bioRxiv).</title>
        <authorList>
            <person name="Hart S.F.M."/>
            <person name="Yonemitsu M.A."/>
            <person name="Giersch R.M."/>
            <person name="Beal B.F."/>
            <person name="Arriagada G."/>
            <person name="Davis B.W."/>
            <person name="Ostrander E.A."/>
            <person name="Goff S.P."/>
            <person name="Metzger M.J."/>
        </authorList>
    </citation>
    <scope>NUCLEOTIDE SEQUENCE</scope>
    <source>
        <strain evidence="2">MELC-2E11</strain>
        <tissue evidence="2">Siphon/mantle</tissue>
    </source>
</reference>
<evidence type="ECO:0000313" key="3">
    <source>
        <dbReference type="Proteomes" id="UP001164746"/>
    </source>
</evidence>
<dbReference type="EMBL" id="CP111022">
    <property type="protein sequence ID" value="WAR20599.1"/>
    <property type="molecule type" value="Genomic_DNA"/>
</dbReference>
<evidence type="ECO:0000313" key="2">
    <source>
        <dbReference type="EMBL" id="WAR20599.1"/>
    </source>
</evidence>
<dbReference type="Pfam" id="PF13910">
    <property type="entry name" value="DUF4209"/>
    <property type="match status" value="1"/>
</dbReference>
<name>A0ABY7FI94_MYAAR</name>
<dbReference type="InterPro" id="IPR025209">
    <property type="entry name" value="DUF4209"/>
</dbReference>
<accession>A0ABY7FI94</accession>
<sequence>MKNLCKVDGNNRVASGTLVMHVRLCCDSEVKVLHKSKGGGVEGRFTTNMGTPSRDDGSTRERLWTMEVRGYTVFNGILRGTPSRDDGSTRVHGTEDGILYSDWMLKNISWMDSLTLPVVETCLSSYVNNLITQLAVTEACDDSALNEGFLDFKYICSMLPGNAEDEPSVYFPACVTSLAPILTSVENLVGKIGPQNFLDTYLPYVLAEIWRDMFTHNPVDEVTAVLVTSAVLERALGDVYMLKGPAPCPSMLKDLLVTEQLKEILGEHVMCILRLVMGPPTSLNLRNVAWHGFPFPGEIPARCIWFLILLVPSIGRVLEERLVPVLMLHREPVVFPRTKLITEVDILSSKDLIEAVKDTQFSSWDTRMFWTNITSLYTQERYGECTALLLYYLEQGLRLVFATANNCENRILTAEATTLYTTFDEMLDPFLPDGSENRLRMVIGEEILNKCVTILHEDIKSYSVQFHRISLLKKEKASETDSMILLQPDLSERFWKSVLKLCENLRTFTHHDKNKWTEGEELNKAVIALHGDIKSYRVQFHRISLLKKEISTFFKKSSETDSTILLQPDLSESFQYCDLHNLKSTVDEILQEKIHTLYRNSKRSNYDIENEVLTLLDHIVDECLQVIAQIQQFATNRQQQLTLKQLRFWKSVMQICENLRAMTKTNGQKGQS</sequence>
<keyword evidence="3" id="KW-1185">Reference proteome</keyword>
<dbReference type="PANTHER" id="PTHR31701">
    <property type="entry name" value="ENDOPLASMIC RETICULUM MEMBRANE-ASSOCIATED RNA DEGRADATION PROTEIN"/>
    <property type="match status" value="1"/>
</dbReference>
<evidence type="ECO:0000259" key="1">
    <source>
        <dbReference type="Pfam" id="PF13910"/>
    </source>
</evidence>
<dbReference type="Proteomes" id="UP001164746">
    <property type="component" value="Chromosome 11"/>
</dbReference>
<feature type="domain" description="DUF4209" evidence="1">
    <location>
        <begin position="233"/>
        <end position="313"/>
    </location>
</feature>
<organism evidence="2 3">
    <name type="scientific">Mya arenaria</name>
    <name type="common">Soft-shell clam</name>
    <dbReference type="NCBI Taxonomy" id="6604"/>
    <lineage>
        <taxon>Eukaryota</taxon>
        <taxon>Metazoa</taxon>
        <taxon>Spiralia</taxon>
        <taxon>Lophotrochozoa</taxon>
        <taxon>Mollusca</taxon>
        <taxon>Bivalvia</taxon>
        <taxon>Autobranchia</taxon>
        <taxon>Heteroconchia</taxon>
        <taxon>Euheterodonta</taxon>
        <taxon>Imparidentia</taxon>
        <taxon>Neoheterodontei</taxon>
        <taxon>Myida</taxon>
        <taxon>Myoidea</taxon>
        <taxon>Myidae</taxon>
        <taxon>Mya</taxon>
    </lineage>
</organism>
<dbReference type="PANTHER" id="PTHR31701:SF2">
    <property type="entry name" value="ENDOPLASMIC RETICULUM MEMBRANE-ASSOCIATED RNA DEGRADATION PROTEIN"/>
    <property type="match status" value="1"/>
</dbReference>
<dbReference type="InterPro" id="IPR039635">
    <property type="entry name" value="ERMARD"/>
</dbReference>
<protein>
    <submittedName>
        <fullName evidence="2">EMARD-like protein</fullName>
    </submittedName>
</protein>